<evidence type="ECO:0000256" key="4">
    <source>
        <dbReference type="ARBA" id="ARBA00022475"/>
    </source>
</evidence>
<feature type="transmembrane region" description="Helical" evidence="13">
    <location>
        <begin position="147"/>
        <end position="166"/>
    </location>
</feature>
<proteinExistence type="inferred from homology"/>
<reference evidence="15 16" key="1">
    <citation type="submission" date="2016-10" db="EMBL/GenBank/DDBJ databases">
        <authorList>
            <person name="de Groot N.N."/>
        </authorList>
    </citation>
    <scope>NUCLEOTIDE SEQUENCE [LARGE SCALE GENOMIC DNA]</scope>
    <source>
        <strain evidence="15 16">CGMCC 1.12097</strain>
    </source>
</reference>
<evidence type="ECO:0000256" key="6">
    <source>
        <dbReference type="ARBA" id="ARBA00022692"/>
    </source>
</evidence>
<keyword evidence="7" id="KW-0479">Metal-binding</keyword>
<accession>A0A1G5Z3Q0</accession>
<comment type="subcellular location">
    <subcellularLocation>
        <location evidence="2">Cell membrane</location>
        <topology evidence="2">Multi-pass membrane protein</topology>
    </subcellularLocation>
</comment>
<evidence type="ECO:0000256" key="5">
    <source>
        <dbReference type="ARBA" id="ARBA00022617"/>
    </source>
</evidence>
<dbReference type="GO" id="GO:0005886">
    <property type="term" value="C:plasma membrane"/>
    <property type="evidence" value="ECO:0007669"/>
    <property type="project" value="UniProtKB-SubCell"/>
</dbReference>
<evidence type="ECO:0000256" key="9">
    <source>
        <dbReference type="ARBA" id="ARBA00022989"/>
    </source>
</evidence>
<comment type="cofactor">
    <cofactor evidence="1">
        <name>heme b</name>
        <dbReference type="ChEBI" id="CHEBI:60344"/>
    </cofactor>
</comment>
<feature type="transmembrane region" description="Helical" evidence="13">
    <location>
        <begin position="51"/>
        <end position="72"/>
    </location>
</feature>
<name>A0A1G5Z3Q0_9HYPH</name>
<dbReference type="GO" id="GO:0022904">
    <property type="term" value="P:respiratory electron transport chain"/>
    <property type="evidence" value="ECO:0007669"/>
    <property type="project" value="InterPro"/>
</dbReference>
<dbReference type="GO" id="GO:0046872">
    <property type="term" value="F:metal ion binding"/>
    <property type="evidence" value="ECO:0007669"/>
    <property type="project" value="UniProtKB-KW"/>
</dbReference>
<dbReference type="InterPro" id="IPR011577">
    <property type="entry name" value="Cyt_b561_bac/Ni-Hgenase"/>
</dbReference>
<dbReference type="STRING" id="1165689.SAMN02927914_04150"/>
<keyword evidence="4" id="KW-1003">Cell membrane</keyword>
<comment type="similarity">
    <text evidence="12">Belongs to the cytochrome b561 family.</text>
</comment>
<dbReference type="Pfam" id="PF01292">
    <property type="entry name" value="Ni_hydr_CYTB"/>
    <property type="match status" value="1"/>
</dbReference>
<evidence type="ECO:0000256" key="1">
    <source>
        <dbReference type="ARBA" id="ARBA00001970"/>
    </source>
</evidence>
<keyword evidence="5" id="KW-0349">Heme</keyword>
<keyword evidence="3" id="KW-0813">Transport</keyword>
<dbReference type="GO" id="GO:0020037">
    <property type="term" value="F:heme binding"/>
    <property type="evidence" value="ECO:0007669"/>
    <property type="project" value="TreeGrafter"/>
</dbReference>
<keyword evidence="11 13" id="KW-0472">Membrane</keyword>
<evidence type="ECO:0000256" key="10">
    <source>
        <dbReference type="ARBA" id="ARBA00023004"/>
    </source>
</evidence>
<dbReference type="SUPFAM" id="SSF81342">
    <property type="entry name" value="Transmembrane di-heme cytochromes"/>
    <property type="match status" value="1"/>
</dbReference>
<dbReference type="PANTHER" id="PTHR30529:SF1">
    <property type="entry name" value="CYTOCHROME B561 HOMOLOG 2"/>
    <property type="match status" value="1"/>
</dbReference>
<evidence type="ECO:0000313" key="15">
    <source>
        <dbReference type="EMBL" id="SDA89180.1"/>
    </source>
</evidence>
<dbReference type="Proteomes" id="UP000198588">
    <property type="component" value="Unassembled WGS sequence"/>
</dbReference>
<feature type="transmembrane region" description="Helical" evidence="13">
    <location>
        <begin position="12"/>
        <end position="31"/>
    </location>
</feature>
<dbReference type="InterPro" id="IPR016174">
    <property type="entry name" value="Di-haem_cyt_TM"/>
</dbReference>
<evidence type="ECO:0000256" key="8">
    <source>
        <dbReference type="ARBA" id="ARBA00022982"/>
    </source>
</evidence>
<dbReference type="AlphaFoldDB" id="A0A1G5Z3Q0"/>
<dbReference type="OrthoDB" id="1247465at2"/>
<dbReference type="RefSeq" id="WP_091581410.1">
    <property type="nucleotide sequence ID" value="NZ_FMXM01000013.1"/>
</dbReference>
<keyword evidence="6 13" id="KW-0812">Transmembrane</keyword>
<evidence type="ECO:0000256" key="2">
    <source>
        <dbReference type="ARBA" id="ARBA00004651"/>
    </source>
</evidence>
<feature type="domain" description="Cytochrome b561 bacterial/Ni-hydrogenase" evidence="14">
    <location>
        <begin position="9"/>
        <end position="177"/>
    </location>
</feature>
<protein>
    <submittedName>
        <fullName evidence="15">Cytochrome b561</fullName>
    </submittedName>
</protein>
<sequence length="191" mass="20504">MSLSGTATRYGSLAQALHWLTALFVLIAFLVSEGGPPTRVYSAANASTLLLHESLGFAVFWLLVIRLIWRLFDRIPDAPPMPGWMDLASRATHWALYALLFAVPATAMLGAWFGGHPVTVYGLGAIGPFSGTWGTSLAEIHGTLGDIILWLAGLHAAAAIYHHVILRDRVLSQMVPGLPNPSSGLGRQARP</sequence>
<keyword evidence="8" id="KW-0249">Electron transport</keyword>
<evidence type="ECO:0000259" key="14">
    <source>
        <dbReference type="Pfam" id="PF01292"/>
    </source>
</evidence>
<evidence type="ECO:0000256" key="11">
    <source>
        <dbReference type="ARBA" id="ARBA00023136"/>
    </source>
</evidence>
<evidence type="ECO:0000256" key="13">
    <source>
        <dbReference type="SAM" id="Phobius"/>
    </source>
</evidence>
<evidence type="ECO:0000313" key="16">
    <source>
        <dbReference type="Proteomes" id="UP000198588"/>
    </source>
</evidence>
<evidence type="ECO:0000256" key="12">
    <source>
        <dbReference type="ARBA" id="ARBA00037975"/>
    </source>
</evidence>
<dbReference type="GO" id="GO:0009055">
    <property type="term" value="F:electron transfer activity"/>
    <property type="evidence" value="ECO:0007669"/>
    <property type="project" value="InterPro"/>
</dbReference>
<keyword evidence="10" id="KW-0408">Iron</keyword>
<evidence type="ECO:0000256" key="3">
    <source>
        <dbReference type="ARBA" id="ARBA00022448"/>
    </source>
</evidence>
<keyword evidence="9 13" id="KW-1133">Transmembrane helix</keyword>
<organism evidence="15 16">
    <name type="scientific">Mesorhizobium qingshengii</name>
    <dbReference type="NCBI Taxonomy" id="1165689"/>
    <lineage>
        <taxon>Bacteria</taxon>
        <taxon>Pseudomonadati</taxon>
        <taxon>Pseudomonadota</taxon>
        <taxon>Alphaproteobacteria</taxon>
        <taxon>Hyphomicrobiales</taxon>
        <taxon>Phyllobacteriaceae</taxon>
        <taxon>Mesorhizobium</taxon>
    </lineage>
</organism>
<feature type="transmembrane region" description="Helical" evidence="13">
    <location>
        <begin position="93"/>
        <end position="113"/>
    </location>
</feature>
<evidence type="ECO:0000256" key="7">
    <source>
        <dbReference type="ARBA" id="ARBA00022723"/>
    </source>
</evidence>
<dbReference type="EMBL" id="FMXM01000013">
    <property type="protein sequence ID" value="SDA89180.1"/>
    <property type="molecule type" value="Genomic_DNA"/>
</dbReference>
<dbReference type="InterPro" id="IPR052168">
    <property type="entry name" value="Cytochrome_b561_oxidase"/>
</dbReference>
<gene>
    <name evidence="15" type="ORF">SAMN02927914_04150</name>
</gene>
<dbReference type="PANTHER" id="PTHR30529">
    <property type="entry name" value="CYTOCHROME B561"/>
    <property type="match status" value="1"/>
</dbReference>